<keyword evidence="3" id="KW-1185">Reference proteome</keyword>
<name>A0AA38HCJ5_9TREE</name>
<accession>A0AA38HCJ5</accession>
<dbReference type="EMBL" id="JAKWFO010000005">
    <property type="protein sequence ID" value="KAI9636384.1"/>
    <property type="molecule type" value="Genomic_DNA"/>
</dbReference>
<feature type="chain" id="PRO_5041280110" evidence="1">
    <location>
        <begin position="23"/>
        <end position="132"/>
    </location>
</feature>
<evidence type="ECO:0000256" key="1">
    <source>
        <dbReference type="SAM" id="SignalP"/>
    </source>
</evidence>
<gene>
    <name evidence="2" type="ORF">MKK02DRAFT_33592</name>
</gene>
<evidence type="ECO:0000313" key="2">
    <source>
        <dbReference type="EMBL" id="KAI9636384.1"/>
    </source>
</evidence>
<proteinExistence type="predicted"/>
<comment type="caution">
    <text evidence="2">The sequence shown here is derived from an EMBL/GenBank/DDBJ whole genome shotgun (WGS) entry which is preliminary data.</text>
</comment>
<sequence>MLPMKHLIRLSLLLAGSIFARAAGDHKVHIMFGPNVQMLVPGPQGVRDVIGPDLHTHLADDQWPGVSFEPHFPYLAKPGGREIKYACNITRVDNKPLLDDRVFVIQGAYPLMPQSTTPNGPLVMTCVDRTAY</sequence>
<organism evidence="2 3">
    <name type="scientific">Dioszegia hungarica</name>
    <dbReference type="NCBI Taxonomy" id="4972"/>
    <lineage>
        <taxon>Eukaryota</taxon>
        <taxon>Fungi</taxon>
        <taxon>Dikarya</taxon>
        <taxon>Basidiomycota</taxon>
        <taxon>Agaricomycotina</taxon>
        <taxon>Tremellomycetes</taxon>
        <taxon>Tremellales</taxon>
        <taxon>Bulleribasidiaceae</taxon>
        <taxon>Dioszegia</taxon>
    </lineage>
</organism>
<dbReference type="RefSeq" id="XP_052946161.1">
    <property type="nucleotide sequence ID" value="XM_053088749.1"/>
</dbReference>
<protein>
    <submittedName>
        <fullName evidence="2">Uncharacterized protein</fullName>
    </submittedName>
</protein>
<dbReference type="AlphaFoldDB" id="A0AA38HCJ5"/>
<feature type="signal peptide" evidence="1">
    <location>
        <begin position="1"/>
        <end position="22"/>
    </location>
</feature>
<evidence type="ECO:0000313" key="3">
    <source>
        <dbReference type="Proteomes" id="UP001164286"/>
    </source>
</evidence>
<dbReference type="GeneID" id="77727954"/>
<dbReference type="Proteomes" id="UP001164286">
    <property type="component" value="Unassembled WGS sequence"/>
</dbReference>
<reference evidence="2" key="1">
    <citation type="journal article" date="2022" name="G3 (Bethesda)">
        <title>High quality genome of the basidiomycete yeast Dioszegia hungarica PDD-24b-2 isolated from cloud water.</title>
        <authorList>
            <person name="Jarrige D."/>
            <person name="Haridas S."/>
            <person name="Bleykasten-Grosshans C."/>
            <person name="Joly M."/>
            <person name="Nadalig T."/>
            <person name="Sancelme M."/>
            <person name="Vuilleumier S."/>
            <person name="Grigoriev I.V."/>
            <person name="Amato P."/>
            <person name="Bringel F."/>
        </authorList>
    </citation>
    <scope>NUCLEOTIDE SEQUENCE</scope>
    <source>
        <strain evidence="2">PDD-24b-2</strain>
    </source>
</reference>
<keyword evidence="1" id="KW-0732">Signal</keyword>